<accession>A0A0B2UNJ0</accession>
<name>A0A0B2UNJ0_TOXCA</name>
<evidence type="ECO:0000256" key="1">
    <source>
        <dbReference type="ARBA" id="ARBA00022630"/>
    </source>
</evidence>
<evidence type="ECO:0000313" key="4">
    <source>
        <dbReference type="Proteomes" id="UP000031036"/>
    </source>
</evidence>
<dbReference type="Gene3D" id="3.40.50.360">
    <property type="match status" value="1"/>
</dbReference>
<keyword evidence="1" id="KW-0285">Flavoprotein</keyword>
<dbReference type="OMA" id="ENERQFH"/>
<dbReference type="GO" id="GO:0005829">
    <property type="term" value="C:cytosol"/>
    <property type="evidence" value="ECO:0007669"/>
    <property type="project" value="TreeGrafter"/>
</dbReference>
<dbReference type="InterPro" id="IPR008254">
    <property type="entry name" value="Flavodoxin/NO_synth"/>
</dbReference>
<dbReference type="GO" id="GO:0050667">
    <property type="term" value="P:homocysteine metabolic process"/>
    <property type="evidence" value="ECO:0007669"/>
    <property type="project" value="TreeGrafter"/>
</dbReference>
<dbReference type="STRING" id="6265.A0A0B2UNJ0"/>
<evidence type="ECO:0000313" key="3">
    <source>
        <dbReference type="EMBL" id="KHN72571.1"/>
    </source>
</evidence>
<dbReference type="PANTHER" id="PTHR19384">
    <property type="entry name" value="NITRIC OXIDE SYNTHASE-RELATED"/>
    <property type="match status" value="1"/>
</dbReference>
<dbReference type="InterPro" id="IPR029039">
    <property type="entry name" value="Flavoprotein-like_sf"/>
</dbReference>
<reference evidence="3 4" key="1">
    <citation type="submission" date="2014-11" db="EMBL/GenBank/DDBJ databases">
        <title>Genetic blueprint of the zoonotic pathogen Toxocara canis.</title>
        <authorList>
            <person name="Zhu X.-Q."/>
            <person name="Korhonen P.K."/>
            <person name="Cai H."/>
            <person name="Young N.D."/>
            <person name="Nejsum P."/>
            <person name="von Samson-Himmelstjerna G."/>
            <person name="Boag P.R."/>
            <person name="Tan P."/>
            <person name="Li Q."/>
            <person name="Min J."/>
            <person name="Yang Y."/>
            <person name="Wang X."/>
            <person name="Fang X."/>
            <person name="Hall R.S."/>
            <person name="Hofmann A."/>
            <person name="Sternberg P.W."/>
            <person name="Jex A.R."/>
            <person name="Gasser R.B."/>
        </authorList>
    </citation>
    <scope>NUCLEOTIDE SEQUENCE [LARGE SCALE GENOMIC DNA]</scope>
    <source>
        <strain evidence="3">PN_DK_2014</strain>
    </source>
</reference>
<feature type="domain" description="Flavodoxin-like" evidence="2">
    <location>
        <begin position="8"/>
        <end position="101"/>
    </location>
</feature>
<dbReference type="OrthoDB" id="1856718at2759"/>
<sequence>MLTSENNLLILYGSQTGQSEAIAKLIEERCIRLGICTRLFVLNDYEKKYWLEKEPLVVLICSSTGDGDPPDNAAIFVRRIARRSLQENFLRDTQFALLGML</sequence>
<dbReference type="GO" id="GO:0009086">
    <property type="term" value="P:methionine biosynthetic process"/>
    <property type="evidence" value="ECO:0007669"/>
    <property type="project" value="TreeGrafter"/>
</dbReference>
<protein>
    <submittedName>
        <fullName evidence="3">Putative methionine synthase reductase</fullName>
    </submittedName>
</protein>
<dbReference type="GO" id="GO:0030586">
    <property type="term" value="F:[methionine synthase] reductase (NADPH) activity"/>
    <property type="evidence" value="ECO:0007669"/>
    <property type="project" value="TreeGrafter"/>
</dbReference>
<dbReference type="GO" id="GO:0050660">
    <property type="term" value="F:flavin adenine dinucleotide binding"/>
    <property type="evidence" value="ECO:0007669"/>
    <property type="project" value="TreeGrafter"/>
</dbReference>
<dbReference type="Proteomes" id="UP000031036">
    <property type="component" value="Unassembled WGS sequence"/>
</dbReference>
<dbReference type="EMBL" id="JPKZ01003245">
    <property type="protein sequence ID" value="KHN72571.1"/>
    <property type="molecule type" value="Genomic_DNA"/>
</dbReference>
<dbReference type="PROSITE" id="PS50902">
    <property type="entry name" value="FLAVODOXIN_LIKE"/>
    <property type="match status" value="1"/>
</dbReference>
<organism evidence="3 4">
    <name type="scientific">Toxocara canis</name>
    <name type="common">Canine roundworm</name>
    <dbReference type="NCBI Taxonomy" id="6265"/>
    <lineage>
        <taxon>Eukaryota</taxon>
        <taxon>Metazoa</taxon>
        <taxon>Ecdysozoa</taxon>
        <taxon>Nematoda</taxon>
        <taxon>Chromadorea</taxon>
        <taxon>Rhabditida</taxon>
        <taxon>Spirurina</taxon>
        <taxon>Ascaridomorpha</taxon>
        <taxon>Ascaridoidea</taxon>
        <taxon>Toxocaridae</taxon>
        <taxon>Toxocara</taxon>
    </lineage>
</organism>
<proteinExistence type="predicted"/>
<dbReference type="GO" id="GO:0010181">
    <property type="term" value="F:FMN binding"/>
    <property type="evidence" value="ECO:0007669"/>
    <property type="project" value="InterPro"/>
</dbReference>
<gene>
    <name evidence="3" type="primary">tag-165</name>
    <name evidence="3" type="ORF">Tcan_11769</name>
</gene>
<dbReference type="PANTHER" id="PTHR19384:SF84">
    <property type="entry name" value="METHIONINE SYNTHASE REDUCTASE"/>
    <property type="match status" value="1"/>
</dbReference>
<dbReference type="PRINTS" id="PR00369">
    <property type="entry name" value="FLAVODOXIN"/>
</dbReference>
<dbReference type="InterPro" id="IPR001094">
    <property type="entry name" value="Flavdoxin-like"/>
</dbReference>
<evidence type="ECO:0000259" key="2">
    <source>
        <dbReference type="PROSITE" id="PS50902"/>
    </source>
</evidence>
<comment type="caution">
    <text evidence="3">The sequence shown here is derived from an EMBL/GenBank/DDBJ whole genome shotgun (WGS) entry which is preliminary data.</text>
</comment>
<dbReference type="AlphaFoldDB" id="A0A0B2UNJ0"/>
<dbReference type="Pfam" id="PF00258">
    <property type="entry name" value="Flavodoxin_1"/>
    <property type="match status" value="1"/>
</dbReference>
<dbReference type="SUPFAM" id="SSF52218">
    <property type="entry name" value="Flavoproteins"/>
    <property type="match status" value="1"/>
</dbReference>
<keyword evidence="4" id="KW-1185">Reference proteome</keyword>